<accession>A0A5S6QRI4</accession>
<organism evidence="1 2">
    <name type="scientific">Trichuris muris</name>
    <name type="common">Mouse whipworm</name>
    <dbReference type="NCBI Taxonomy" id="70415"/>
    <lineage>
        <taxon>Eukaryota</taxon>
        <taxon>Metazoa</taxon>
        <taxon>Ecdysozoa</taxon>
        <taxon>Nematoda</taxon>
        <taxon>Enoplea</taxon>
        <taxon>Dorylaimia</taxon>
        <taxon>Trichinellida</taxon>
        <taxon>Trichuridae</taxon>
        <taxon>Trichuris</taxon>
    </lineage>
</organism>
<name>A0A5S6QRI4_TRIMR</name>
<dbReference type="Proteomes" id="UP000046395">
    <property type="component" value="Unassembled WGS sequence"/>
</dbReference>
<dbReference type="AlphaFoldDB" id="A0A5S6QRI4"/>
<proteinExistence type="predicted"/>
<sequence length="75" mass="8684">MFCDGEDDDVETVLRLSMQIIQPIMDRIILYSSRHIVSLYVAEDGTRAVLSVLKILRRISIYDNDVLIVRTSHVY</sequence>
<keyword evidence="1" id="KW-1185">Reference proteome</keyword>
<reference evidence="2" key="1">
    <citation type="submission" date="2019-12" db="UniProtKB">
        <authorList>
            <consortium name="WormBaseParasite"/>
        </authorList>
    </citation>
    <scope>IDENTIFICATION</scope>
</reference>
<protein>
    <submittedName>
        <fullName evidence="2">Uncharacterized protein</fullName>
    </submittedName>
</protein>
<evidence type="ECO:0000313" key="2">
    <source>
        <dbReference type="WBParaSite" id="TMUE_2000009502.1"/>
    </source>
</evidence>
<dbReference type="WBParaSite" id="TMUE_2000009502.1">
    <property type="protein sequence ID" value="TMUE_2000009502.1"/>
    <property type="gene ID" value="WBGene00300621"/>
</dbReference>
<evidence type="ECO:0000313" key="1">
    <source>
        <dbReference type="Proteomes" id="UP000046395"/>
    </source>
</evidence>